<evidence type="ECO:0000313" key="3">
    <source>
        <dbReference type="Proteomes" id="UP000584374"/>
    </source>
</evidence>
<protein>
    <recommendedName>
        <fullName evidence="1">ESAT-6-like protein</fullName>
    </recommendedName>
</protein>
<evidence type="ECO:0000256" key="1">
    <source>
        <dbReference type="RuleBase" id="RU362001"/>
    </source>
</evidence>
<dbReference type="NCBIfam" id="TIGR03930">
    <property type="entry name" value="WXG100_ESAT6"/>
    <property type="match status" value="1"/>
</dbReference>
<dbReference type="SUPFAM" id="SSF140453">
    <property type="entry name" value="EsxAB dimer-like"/>
    <property type="match status" value="1"/>
</dbReference>
<name>A0A840Q0N2_9PSEU</name>
<dbReference type="EMBL" id="JACHIW010000001">
    <property type="protein sequence ID" value="MBB5153530.1"/>
    <property type="molecule type" value="Genomic_DNA"/>
</dbReference>
<proteinExistence type="inferred from homology"/>
<organism evidence="2 3">
    <name type="scientific">Saccharopolyspora phatthalungensis</name>
    <dbReference type="NCBI Taxonomy" id="664693"/>
    <lineage>
        <taxon>Bacteria</taxon>
        <taxon>Bacillati</taxon>
        <taxon>Actinomycetota</taxon>
        <taxon>Actinomycetes</taxon>
        <taxon>Pseudonocardiales</taxon>
        <taxon>Pseudonocardiaceae</taxon>
        <taxon>Saccharopolyspora</taxon>
    </lineage>
</organism>
<comment type="similarity">
    <text evidence="1">Belongs to the WXG100 family.</text>
</comment>
<dbReference type="InterPro" id="IPR010310">
    <property type="entry name" value="T7SS_ESAT-6-like"/>
</dbReference>
<dbReference type="Proteomes" id="UP000584374">
    <property type="component" value="Unassembled WGS sequence"/>
</dbReference>
<dbReference type="AlphaFoldDB" id="A0A840Q0N2"/>
<comment type="caution">
    <text evidence="2">The sequence shown here is derived from an EMBL/GenBank/DDBJ whole genome shotgun (WGS) entry which is preliminary data.</text>
</comment>
<dbReference type="Pfam" id="PF06013">
    <property type="entry name" value="WXG100"/>
    <property type="match status" value="1"/>
</dbReference>
<accession>A0A840Q0N2</accession>
<keyword evidence="3" id="KW-1185">Reference proteome</keyword>
<gene>
    <name evidence="2" type="ORF">BJ970_001064</name>
</gene>
<dbReference type="InterPro" id="IPR036689">
    <property type="entry name" value="ESAT-6-like_sf"/>
</dbReference>
<evidence type="ECO:0000313" key="2">
    <source>
        <dbReference type="EMBL" id="MBB5153530.1"/>
    </source>
</evidence>
<dbReference type="Gene3D" id="1.10.287.1060">
    <property type="entry name" value="ESAT-6-like"/>
    <property type="match status" value="1"/>
</dbReference>
<reference evidence="2 3" key="1">
    <citation type="submission" date="2020-08" db="EMBL/GenBank/DDBJ databases">
        <title>Sequencing the genomes of 1000 actinobacteria strains.</title>
        <authorList>
            <person name="Klenk H.-P."/>
        </authorList>
    </citation>
    <scope>NUCLEOTIDE SEQUENCE [LARGE SCALE GENOMIC DNA]</scope>
    <source>
        <strain evidence="2 3">DSM 45584</strain>
    </source>
</reference>
<dbReference type="RefSeq" id="WP_184724397.1">
    <property type="nucleotide sequence ID" value="NZ_JACHIW010000001.1"/>
</dbReference>
<sequence length="96" mass="10634">MDQIAVDFHALAAREEALRRDVDEIDLQLTELEGVVARLLGTWSGTAADAYQATQAEWDQAVAGMRENVREMHQLVVTTHGNQVAAVRSNSSIWEV</sequence>